<evidence type="ECO:0000313" key="2">
    <source>
        <dbReference type="Proteomes" id="UP000277921"/>
    </source>
</evidence>
<organism evidence="1 2">
    <name type="scientific">Burkholderia contaminans</name>
    <dbReference type="NCBI Taxonomy" id="488447"/>
    <lineage>
        <taxon>Bacteria</taxon>
        <taxon>Pseudomonadati</taxon>
        <taxon>Pseudomonadota</taxon>
        <taxon>Betaproteobacteria</taxon>
        <taxon>Burkholderiales</taxon>
        <taxon>Burkholderiaceae</taxon>
        <taxon>Burkholderia</taxon>
        <taxon>Burkholderia cepacia complex</taxon>
    </lineage>
</organism>
<reference evidence="1 2" key="1">
    <citation type="submission" date="2018-08" db="EMBL/GenBank/DDBJ databases">
        <title>Comparative analysis of Burkholderia isolates from Puerto Rico.</title>
        <authorList>
            <person name="Hall C."/>
            <person name="Sahl J."/>
            <person name="Wagner D."/>
        </authorList>
    </citation>
    <scope>NUCLEOTIDE SEQUENCE [LARGE SCALE GENOMIC DNA]</scope>
    <source>
        <strain evidence="1 2">Bp9025</strain>
    </source>
</reference>
<sequence length="116" mass="13218">MKIEAEIGLLRDLGGSDKRITDYIEETDSTDQIFGIVRAFYICVKMISDKLADAKGFSLEVREDYFNTLINFTDFSQIRLIIMGIQFMDWEAARYLRKNGEFVAVLNAAGASLDPY</sequence>
<dbReference type="EMBL" id="QTQV01000021">
    <property type="protein sequence ID" value="RQT09848.1"/>
    <property type="molecule type" value="Genomic_DNA"/>
</dbReference>
<accession>A0A3N8PEY6</accession>
<protein>
    <submittedName>
        <fullName evidence="1">Uncharacterized protein</fullName>
    </submittedName>
</protein>
<evidence type="ECO:0000313" key="1">
    <source>
        <dbReference type="EMBL" id="RQT09848.1"/>
    </source>
</evidence>
<proteinExistence type="predicted"/>
<name>A0A3N8PEY6_9BURK</name>
<gene>
    <name evidence="1" type="ORF">DF051_29445</name>
</gene>
<comment type="caution">
    <text evidence="1">The sequence shown here is derived from an EMBL/GenBank/DDBJ whole genome shotgun (WGS) entry which is preliminary data.</text>
</comment>
<dbReference type="Proteomes" id="UP000277921">
    <property type="component" value="Unassembled WGS sequence"/>
</dbReference>
<dbReference type="AlphaFoldDB" id="A0A3N8PEY6"/>